<evidence type="ECO:0000313" key="2">
    <source>
        <dbReference type="EMBL" id="MDF2095024.1"/>
    </source>
</evidence>
<name>A0ABT5YJF3_9PROT</name>
<dbReference type="Proteomes" id="UP001215503">
    <property type="component" value="Unassembled WGS sequence"/>
</dbReference>
<evidence type="ECO:0000313" key="3">
    <source>
        <dbReference type="Proteomes" id="UP001215503"/>
    </source>
</evidence>
<proteinExistence type="predicted"/>
<dbReference type="SUPFAM" id="SSF54593">
    <property type="entry name" value="Glyoxalase/Bleomycin resistance protein/Dihydroxybiphenyl dioxygenase"/>
    <property type="match status" value="1"/>
</dbReference>
<keyword evidence="3" id="KW-1185">Reference proteome</keyword>
<dbReference type="InterPro" id="IPR029068">
    <property type="entry name" value="Glyas_Bleomycin-R_OHBP_Dase"/>
</dbReference>
<dbReference type="PANTHER" id="PTHR40265:SF1">
    <property type="entry name" value="GLYOXALASE-LIKE DOMAIN-CONTAINING PROTEIN"/>
    <property type="match status" value="1"/>
</dbReference>
<dbReference type="PANTHER" id="PTHR40265">
    <property type="entry name" value="BLL2707 PROTEIN"/>
    <property type="match status" value="1"/>
</dbReference>
<dbReference type="InterPro" id="IPR025870">
    <property type="entry name" value="Glyoxalase-like_dom"/>
</dbReference>
<dbReference type="Gene3D" id="3.10.180.10">
    <property type="entry name" value="2,3-Dihydroxybiphenyl 1,2-Dioxygenase, domain 1"/>
    <property type="match status" value="1"/>
</dbReference>
<dbReference type="RefSeq" id="WP_275820047.1">
    <property type="nucleotide sequence ID" value="NZ_JARHUD010000002.1"/>
</dbReference>
<sequence length="280" mass="30617">MKPVITAFDHVLVGVADLEVGRANWERLGFTVCPRGRHIGWGTANYCLMFQNDYIELLGIVDPSQFTNNLDRFLEERGEGLLAGAYRSSDIDGDVAELRRRGLTVDGPKDLARIIEHPDGELRPRFRLMHFDPASRPGFLAFACQHLTPEMVWQAPWLEHANGARAITGFLAVTEDLEAAERAGVAWFGEEQVQRAADSLTMRSGELTLALVTPAAAASRYGERLPAGFVSGPLGFTVAVADLAGCRELLQSRGVDFEAEDSGLYLPADEANGVLLSFVE</sequence>
<accession>A0ABT5YJF3</accession>
<organism evidence="2 3">
    <name type="scientific">Aquibaculum arenosum</name>
    <dbReference type="NCBI Taxonomy" id="3032591"/>
    <lineage>
        <taxon>Bacteria</taxon>
        <taxon>Pseudomonadati</taxon>
        <taxon>Pseudomonadota</taxon>
        <taxon>Alphaproteobacteria</taxon>
        <taxon>Rhodospirillales</taxon>
        <taxon>Rhodovibrionaceae</taxon>
        <taxon>Aquibaculum</taxon>
    </lineage>
</organism>
<comment type="caution">
    <text evidence="2">The sequence shown here is derived from an EMBL/GenBank/DDBJ whole genome shotgun (WGS) entry which is preliminary data.</text>
</comment>
<dbReference type="EMBL" id="JARHUD010000002">
    <property type="protein sequence ID" value="MDF2095024.1"/>
    <property type="molecule type" value="Genomic_DNA"/>
</dbReference>
<gene>
    <name evidence="2" type="ORF">P2G67_03440</name>
</gene>
<evidence type="ECO:0000259" key="1">
    <source>
        <dbReference type="Pfam" id="PF13468"/>
    </source>
</evidence>
<reference evidence="2 3" key="1">
    <citation type="submission" date="2023-03" db="EMBL/GenBank/DDBJ databases">
        <title>Fodinicurvata sp. CAU 1616 isolated from sea sendiment.</title>
        <authorList>
            <person name="Kim W."/>
        </authorList>
    </citation>
    <scope>NUCLEOTIDE SEQUENCE [LARGE SCALE GENOMIC DNA]</scope>
    <source>
        <strain evidence="2 3">CAU 1616</strain>
    </source>
</reference>
<dbReference type="Pfam" id="PF13468">
    <property type="entry name" value="Glyoxalase_3"/>
    <property type="match status" value="1"/>
</dbReference>
<protein>
    <submittedName>
        <fullName evidence="2">VOC family protein</fullName>
    </submittedName>
</protein>
<feature type="domain" description="Glyoxalase-like" evidence="1">
    <location>
        <begin position="8"/>
        <end position="187"/>
    </location>
</feature>